<proteinExistence type="predicted"/>
<protein>
    <submittedName>
        <fullName evidence="1">Uncharacterized protein</fullName>
    </submittedName>
</protein>
<dbReference type="EMBL" id="GBXM01026583">
    <property type="protein sequence ID" value="JAH81994.1"/>
    <property type="molecule type" value="Transcribed_RNA"/>
</dbReference>
<sequence length="41" mass="4863">MLAFKRLPTSGYWVAHPVKALFWFMDGLYCQPPCRTMLSWL</sequence>
<name>A0A0E9VV05_ANGAN</name>
<dbReference type="AlphaFoldDB" id="A0A0E9VV05"/>
<accession>A0A0E9VV05</accession>
<organism evidence="1">
    <name type="scientific">Anguilla anguilla</name>
    <name type="common">European freshwater eel</name>
    <name type="synonym">Muraena anguilla</name>
    <dbReference type="NCBI Taxonomy" id="7936"/>
    <lineage>
        <taxon>Eukaryota</taxon>
        <taxon>Metazoa</taxon>
        <taxon>Chordata</taxon>
        <taxon>Craniata</taxon>
        <taxon>Vertebrata</taxon>
        <taxon>Euteleostomi</taxon>
        <taxon>Actinopterygii</taxon>
        <taxon>Neopterygii</taxon>
        <taxon>Teleostei</taxon>
        <taxon>Anguilliformes</taxon>
        <taxon>Anguillidae</taxon>
        <taxon>Anguilla</taxon>
    </lineage>
</organism>
<evidence type="ECO:0000313" key="1">
    <source>
        <dbReference type="EMBL" id="JAH81994.1"/>
    </source>
</evidence>
<reference evidence="1" key="1">
    <citation type="submission" date="2014-11" db="EMBL/GenBank/DDBJ databases">
        <authorList>
            <person name="Amaro Gonzalez C."/>
        </authorList>
    </citation>
    <scope>NUCLEOTIDE SEQUENCE</scope>
</reference>
<reference evidence="1" key="2">
    <citation type="journal article" date="2015" name="Fish Shellfish Immunol.">
        <title>Early steps in the European eel (Anguilla anguilla)-Vibrio vulnificus interaction in the gills: Role of the RtxA13 toxin.</title>
        <authorList>
            <person name="Callol A."/>
            <person name="Pajuelo D."/>
            <person name="Ebbesson L."/>
            <person name="Teles M."/>
            <person name="MacKenzie S."/>
            <person name="Amaro C."/>
        </authorList>
    </citation>
    <scope>NUCLEOTIDE SEQUENCE</scope>
</reference>